<dbReference type="AlphaFoldDB" id="A0A0C3DP90"/>
<organism evidence="1 2">
    <name type="scientific">Scleroderma citrinum Foug A</name>
    <dbReference type="NCBI Taxonomy" id="1036808"/>
    <lineage>
        <taxon>Eukaryota</taxon>
        <taxon>Fungi</taxon>
        <taxon>Dikarya</taxon>
        <taxon>Basidiomycota</taxon>
        <taxon>Agaricomycotina</taxon>
        <taxon>Agaricomycetes</taxon>
        <taxon>Agaricomycetidae</taxon>
        <taxon>Boletales</taxon>
        <taxon>Sclerodermatineae</taxon>
        <taxon>Sclerodermataceae</taxon>
        <taxon>Scleroderma</taxon>
    </lineage>
</organism>
<dbReference type="Proteomes" id="UP000053989">
    <property type="component" value="Unassembled WGS sequence"/>
</dbReference>
<keyword evidence="2" id="KW-1185">Reference proteome</keyword>
<accession>A0A0C3DP90</accession>
<dbReference type="InParanoid" id="A0A0C3DP90"/>
<evidence type="ECO:0000313" key="1">
    <source>
        <dbReference type="EMBL" id="KIM58024.1"/>
    </source>
</evidence>
<proteinExistence type="predicted"/>
<name>A0A0C3DP90_9AGAM</name>
<protein>
    <submittedName>
        <fullName evidence="1">Uncharacterized protein</fullName>
    </submittedName>
</protein>
<dbReference type="HOGENOM" id="CLU_2980438_0_0_1"/>
<sequence>MPLNHGFVRLGSKGVRSDKSETVFINPAVIRPPRRGFSTPYDTAVEASRQLRRIMVGW</sequence>
<reference evidence="2" key="2">
    <citation type="submission" date="2015-01" db="EMBL/GenBank/DDBJ databases">
        <title>Evolutionary Origins and Diversification of the Mycorrhizal Mutualists.</title>
        <authorList>
            <consortium name="DOE Joint Genome Institute"/>
            <consortium name="Mycorrhizal Genomics Consortium"/>
            <person name="Kohler A."/>
            <person name="Kuo A."/>
            <person name="Nagy L.G."/>
            <person name="Floudas D."/>
            <person name="Copeland A."/>
            <person name="Barry K.W."/>
            <person name="Cichocki N."/>
            <person name="Veneault-Fourrey C."/>
            <person name="LaButti K."/>
            <person name="Lindquist E.A."/>
            <person name="Lipzen A."/>
            <person name="Lundell T."/>
            <person name="Morin E."/>
            <person name="Murat C."/>
            <person name="Riley R."/>
            <person name="Ohm R."/>
            <person name="Sun H."/>
            <person name="Tunlid A."/>
            <person name="Henrissat B."/>
            <person name="Grigoriev I.V."/>
            <person name="Hibbett D.S."/>
            <person name="Martin F."/>
        </authorList>
    </citation>
    <scope>NUCLEOTIDE SEQUENCE [LARGE SCALE GENOMIC DNA]</scope>
    <source>
        <strain evidence="2">Foug A</strain>
    </source>
</reference>
<dbReference type="EMBL" id="KN822092">
    <property type="protein sequence ID" value="KIM58024.1"/>
    <property type="molecule type" value="Genomic_DNA"/>
</dbReference>
<gene>
    <name evidence="1" type="ORF">SCLCIDRAFT_1218954</name>
</gene>
<evidence type="ECO:0000313" key="2">
    <source>
        <dbReference type="Proteomes" id="UP000053989"/>
    </source>
</evidence>
<reference evidence="1 2" key="1">
    <citation type="submission" date="2014-04" db="EMBL/GenBank/DDBJ databases">
        <authorList>
            <consortium name="DOE Joint Genome Institute"/>
            <person name="Kuo A."/>
            <person name="Kohler A."/>
            <person name="Nagy L.G."/>
            <person name="Floudas D."/>
            <person name="Copeland A."/>
            <person name="Barry K.W."/>
            <person name="Cichocki N."/>
            <person name="Veneault-Fourrey C."/>
            <person name="LaButti K."/>
            <person name="Lindquist E.A."/>
            <person name="Lipzen A."/>
            <person name="Lundell T."/>
            <person name="Morin E."/>
            <person name="Murat C."/>
            <person name="Sun H."/>
            <person name="Tunlid A."/>
            <person name="Henrissat B."/>
            <person name="Grigoriev I.V."/>
            <person name="Hibbett D.S."/>
            <person name="Martin F."/>
            <person name="Nordberg H.P."/>
            <person name="Cantor M.N."/>
            <person name="Hua S.X."/>
        </authorList>
    </citation>
    <scope>NUCLEOTIDE SEQUENCE [LARGE SCALE GENOMIC DNA]</scope>
    <source>
        <strain evidence="1 2">Foug A</strain>
    </source>
</reference>